<gene>
    <name evidence="1" type="ORF">K8V20_00200</name>
</gene>
<reference evidence="1" key="1">
    <citation type="journal article" date="2021" name="PeerJ">
        <title>Extensive microbial diversity within the chicken gut microbiome revealed by metagenomics and culture.</title>
        <authorList>
            <person name="Gilroy R."/>
            <person name="Ravi A."/>
            <person name="Getino M."/>
            <person name="Pursley I."/>
            <person name="Horton D.L."/>
            <person name="Alikhan N.F."/>
            <person name="Baker D."/>
            <person name="Gharbi K."/>
            <person name="Hall N."/>
            <person name="Watson M."/>
            <person name="Adriaenssens E.M."/>
            <person name="Foster-Nyarko E."/>
            <person name="Jarju S."/>
            <person name="Secka A."/>
            <person name="Antonio M."/>
            <person name="Oren A."/>
            <person name="Chaudhuri R.R."/>
            <person name="La Ragione R."/>
            <person name="Hildebrand F."/>
            <person name="Pallen M.J."/>
        </authorList>
    </citation>
    <scope>NUCLEOTIDE SEQUENCE</scope>
    <source>
        <strain evidence="1">ChiBcec21-2208</strain>
    </source>
</reference>
<evidence type="ECO:0000313" key="2">
    <source>
        <dbReference type="Proteomes" id="UP000782880"/>
    </source>
</evidence>
<dbReference type="EMBL" id="DYVE01000006">
    <property type="protein sequence ID" value="HJG27058.1"/>
    <property type="molecule type" value="Genomic_DNA"/>
</dbReference>
<sequence length="253" mass="27906">MYTYSVSSRAKTVPQPHGGYLPLQSFTSRVMQDDFALKEGENVPAGIIGQTVDYMSRFISSPVTAKDAFLVSLLGTALAGRPQRGEELVAQINGLDDVSLCAACKLASYDSYARSSQAVPPTISEPEPNHSTLFNIRLMVTRMVRFFAEYGPVTADGFTMEGGYTDIVSCGDGDFLTRDTLWDIKTSKNPPKPKDTLQVLMYYIMGKHSWNECFRTIQNVGIANPRLNQIWLLNAGMIPAAVIQQVEKDVIGY</sequence>
<evidence type="ECO:0000313" key="1">
    <source>
        <dbReference type="EMBL" id="HJG27058.1"/>
    </source>
</evidence>
<name>A0A921LPL9_9FIRM</name>
<dbReference type="Proteomes" id="UP000782880">
    <property type="component" value="Unassembled WGS sequence"/>
</dbReference>
<protein>
    <submittedName>
        <fullName evidence="1">Uncharacterized protein</fullName>
    </submittedName>
</protein>
<accession>A0A921LPL9</accession>
<dbReference type="AlphaFoldDB" id="A0A921LPL9"/>
<organism evidence="1 2">
    <name type="scientific">Subdoligranulum variabile</name>
    <dbReference type="NCBI Taxonomy" id="214851"/>
    <lineage>
        <taxon>Bacteria</taxon>
        <taxon>Bacillati</taxon>
        <taxon>Bacillota</taxon>
        <taxon>Clostridia</taxon>
        <taxon>Eubacteriales</taxon>
        <taxon>Oscillospiraceae</taxon>
        <taxon>Subdoligranulum</taxon>
    </lineage>
</organism>
<reference evidence="1" key="2">
    <citation type="submission" date="2021-09" db="EMBL/GenBank/DDBJ databases">
        <authorList>
            <person name="Gilroy R."/>
        </authorList>
    </citation>
    <scope>NUCLEOTIDE SEQUENCE</scope>
    <source>
        <strain evidence="1">ChiBcec21-2208</strain>
    </source>
</reference>
<comment type="caution">
    <text evidence="1">The sequence shown here is derived from an EMBL/GenBank/DDBJ whole genome shotgun (WGS) entry which is preliminary data.</text>
</comment>
<proteinExistence type="predicted"/>